<reference evidence="1 2" key="1">
    <citation type="submission" date="2024-05" db="EMBL/GenBank/DDBJ databases">
        <title>A draft genome resource for the thread blight pathogen Marasmius tenuissimus strain MS-2.</title>
        <authorList>
            <person name="Yulfo-Soto G.E."/>
            <person name="Baruah I.K."/>
            <person name="Amoako-Attah I."/>
            <person name="Bukari Y."/>
            <person name="Meinhardt L.W."/>
            <person name="Bailey B.A."/>
            <person name="Cohen S.P."/>
        </authorList>
    </citation>
    <scope>NUCLEOTIDE SEQUENCE [LARGE SCALE GENOMIC DNA]</scope>
    <source>
        <strain evidence="1 2">MS-2</strain>
    </source>
</reference>
<comment type="caution">
    <text evidence="1">The sequence shown here is derived from an EMBL/GenBank/DDBJ whole genome shotgun (WGS) entry which is preliminary data.</text>
</comment>
<evidence type="ECO:0000313" key="1">
    <source>
        <dbReference type="EMBL" id="KAL0058428.1"/>
    </source>
</evidence>
<organism evidence="1 2">
    <name type="scientific">Marasmius tenuissimus</name>
    <dbReference type="NCBI Taxonomy" id="585030"/>
    <lineage>
        <taxon>Eukaryota</taxon>
        <taxon>Fungi</taxon>
        <taxon>Dikarya</taxon>
        <taxon>Basidiomycota</taxon>
        <taxon>Agaricomycotina</taxon>
        <taxon>Agaricomycetes</taxon>
        <taxon>Agaricomycetidae</taxon>
        <taxon>Agaricales</taxon>
        <taxon>Marasmiineae</taxon>
        <taxon>Marasmiaceae</taxon>
        <taxon>Marasmius</taxon>
    </lineage>
</organism>
<name>A0ABR2ZCB5_9AGAR</name>
<proteinExistence type="predicted"/>
<dbReference type="Proteomes" id="UP001437256">
    <property type="component" value="Unassembled WGS sequence"/>
</dbReference>
<sequence length="195" mass="22050">MAARATHRSPILNLIHDRGRLRHSDHVSARAQAISNFVPPLPQFFRGFFLGNNLSAVEIVPVPLRYSVAEYDFPESLMVELWIDTHVLSGIHNYGESLTTWSENNVQYHVFRDVRTTSRQQSNPFVGNRVKGNILVVMELDGKIIEASEDKVDTLLSVLRNTQKPTGTGPLPAVDDQSITCYYTSGRHRYMTINI</sequence>
<dbReference type="EMBL" id="JBBXMP010000316">
    <property type="protein sequence ID" value="KAL0058428.1"/>
    <property type="molecule type" value="Genomic_DNA"/>
</dbReference>
<keyword evidence="2" id="KW-1185">Reference proteome</keyword>
<protein>
    <submittedName>
        <fullName evidence="1">Uncharacterized protein</fullName>
    </submittedName>
</protein>
<evidence type="ECO:0000313" key="2">
    <source>
        <dbReference type="Proteomes" id="UP001437256"/>
    </source>
</evidence>
<gene>
    <name evidence="1" type="ORF">AAF712_014889</name>
</gene>
<accession>A0ABR2ZCB5</accession>